<keyword evidence="3" id="KW-1185">Reference proteome</keyword>
<dbReference type="Proteomes" id="UP000828390">
    <property type="component" value="Unassembled WGS sequence"/>
</dbReference>
<comment type="caution">
    <text evidence="2">The sequence shown here is derived from an EMBL/GenBank/DDBJ whole genome shotgun (WGS) entry which is preliminary data.</text>
</comment>
<sequence>MEACRKLQHSNSKTRVSQPARERPLSGSLGQSQPTPQLLRKWTTFQCPSVWACSLYP</sequence>
<reference evidence="2" key="2">
    <citation type="submission" date="2020-11" db="EMBL/GenBank/DDBJ databases">
        <authorList>
            <person name="McCartney M.A."/>
            <person name="Auch B."/>
            <person name="Kono T."/>
            <person name="Mallez S."/>
            <person name="Becker A."/>
            <person name="Gohl D.M."/>
            <person name="Silverstein K.A.T."/>
            <person name="Koren S."/>
            <person name="Bechman K.B."/>
            <person name="Herman A."/>
            <person name="Abrahante J.E."/>
            <person name="Garbe J."/>
        </authorList>
    </citation>
    <scope>NUCLEOTIDE SEQUENCE</scope>
    <source>
        <strain evidence="2">Duluth1</strain>
        <tissue evidence="2">Whole animal</tissue>
    </source>
</reference>
<dbReference type="EMBL" id="JAIWYP010000003">
    <property type="protein sequence ID" value="KAH3855232.1"/>
    <property type="molecule type" value="Genomic_DNA"/>
</dbReference>
<evidence type="ECO:0000313" key="3">
    <source>
        <dbReference type="Proteomes" id="UP000828390"/>
    </source>
</evidence>
<reference evidence="2" key="1">
    <citation type="journal article" date="2019" name="bioRxiv">
        <title>The Genome of the Zebra Mussel, Dreissena polymorpha: A Resource for Invasive Species Research.</title>
        <authorList>
            <person name="McCartney M.A."/>
            <person name="Auch B."/>
            <person name="Kono T."/>
            <person name="Mallez S."/>
            <person name="Zhang Y."/>
            <person name="Obille A."/>
            <person name="Becker A."/>
            <person name="Abrahante J.E."/>
            <person name="Garbe J."/>
            <person name="Badalamenti J.P."/>
            <person name="Herman A."/>
            <person name="Mangelson H."/>
            <person name="Liachko I."/>
            <person name="Sullivan S."/>
            <person name="Sone E.D."/>
            <person name="Koren S."/>
            <person name="Silverstein K.A.T."/>
            <person name="Beckman K.B."/>
            <person name="Gohl D.M."/>
        </authorList>
    </citation>
    <scope>NUCLEOTIDE SEQUENCE</scope>
    <source>
        <strain evidence="2">Duluth1</strain>
        <tissue evidence="2">Whole animal</tissue>
    </source>
</reference>
<organism evidence="2 3">
    <name type="scientific">Dreissena polymorpha</name>
    <name type="common">Zebra mussel</name>
    <name type="synonym">Mytilus polymorpha</name>
    <dbReference type="NCBI Taxonomy" id="45954"/>
    <lineage>
        <taxon>Eukaryota</taxon>
        <taxon>Metazoa</taxon>
        <taxon>Spiralia</taxon>
        <taxon>Lophotrochozoa</taxon>
        <taxon>Mollusca</taxon>
        <taxon>Bivalvia</taxon>
        <taxon>Autobranchia</taxon>
        <taxon>Heteroconchia</taxon>
        <taxon>Euheterodonta</taxon>
        <taxon>Imparidentia</taxon>
        <taxon>Neoheterodontei</taxon>
        <taxon>Myida</taxon>
        <taxon>Dreissenoidea</taxon>
        <taxon>Dreissenidae</taxon>
        <taxon>Dreissena</taxon>
    </lineage>
</organism>
<name>A0A9D4LAW4_DREPO</name>
<evidence type="ECO:0000313" key="2">
    <source>
        <dbReference type="EMBL" id="KAH3855232.1"/>
    </source>
</evidence>
<gene>
    <name evidence="2" type="ORF">DPMN_097796</name>
</gene>
<proteinExistence type="predicted"/>
<dbReference type="AlphaFoldDB" id="A0A9D4LAW4"/>
<protein>
    <submittedName>
        <fullName evidence="2">Uncharacterized protein</fullName>
    </submittedName>
</protein>
<evidence type="ECO:0000256" key="1">
    <source>
        <dbReference type="SAM" id="MobiDB-lite"/>
    </source>
</evidence>
<accession>A0A9D4LAW4</accession>
<feature type="region of interest" description="Disordered" evidence="1">
    <location>
        <begin position="1"/>
        <end position="35"/>
    </location>
</feature>